<reference evidence="1 2" key="1">
    <citation type="submission" date="2022-04" db="EMBL/GenBank/DDBJ databases">
        <title>Chromosome-level reference genomes for two strains of Caenorhabditis briggsae: an improved platform for comparative genomics.</title>
        <authorList>
            <person name="Stevens L."/>
            <person name="Andersen E."/>
        </authorList>
    </citation>
    <scope>NUCLEOTIDE SEQUENCE [LARGE SCALE GENOMIC DNA]</scope>
    <source>
        <strain evidence="1">VX34</strain>
        <tissue evidence="1">Whole-organism</tissue>
    </source>
</reference>
<accession>A0AAE9F673</accession>
<dbReference type="Proteomes" id="UP000829354">
    <property type="component" value="Chromosome X"/>
</dbReference>
<name>A0AAE9F673_CAEBR</name>
<evidence type="ECO:0000313" key="1">
    <source>
        <dbReference type="EMBL" id="UMM39093.1"/>
    </source>
</evidence>
<protein>
    <submittedName>
        <fullName evidence="1">Uncharacterized protein</fullName>
    </submittedName>
</protein>
<dbReference type="AlphaFoldDB" id="A0AAE9F673"/>
<dbReference type="EMBL" id="CP092625">
    <property type="protein sequence ID" value="UMM39093.1"/>
    <property type="molecule type" value="Genomic_DNA"/>
</dbReference>
<keyword evidence="2" id="KW-1185">Reference proteome</keyword>
<sequence>MTRQKSIKNIKKGLFPVRKSARVQNQKNRNIPSVKEMAQKIINEKAELDDKEQNQLDASSDHVTPNSKTILTCSTDIIRMIGKMSCLAAMFNFPLACQTAFSGLRGLCKVPSLEIRQNFWETRISTAAKETFVITENYYGQLKRNPERHSLGGISVLIENSDVYGNAVTTITSEDHQITTEAFLNHLHNTFGPYEVTRVEN</sequence>
<evidence type="ECO:0000313" key="2">
    <source>
        <dbReference type="Proteomes" id="UP000829354"/>
    </source>
</evidence>
<organism evidence="1 2">
    <name type="scientific">Caenorhabditis briggsae</name>
    <dbReference type="NCBI Taxonomy" id="6238"/>
    <lineage>
        <taxon>Eukaryota</taxon>
        <taxon>Metazoa</taxon>
        <taxon>Ecdysozoa</taxon>
        <taxon>Nematoda</taxon>
        <taxon>Chromadorea</taxon>
        <taxon>Rhabditida</taxon>
        <taxon>Rhabditina</taxon>
        <taxon>Rhabditomorpha</taxon>
        <taxon>Rhabditoidea</taxon>
        <taxon>Rhabditidae</taxon>
        <taxon>Peloderinae</taxon>
        <taxon>Caenorhabditis</taxon>
    </lineage>
</organism>
<proteinExistence type="predicted"/>
<gene>
    <name evidence="1" type="ORF">L5515_016290</name>
</gene>